<dbReference type="GO" id="GO:0016020">
    <property type="term" value="C:membrane"/>
    <property type="evidence" value="ECO:0007669"/>
    <property type="project" value="UniProtKB-SubCell"/>
</dbReference>
<evidence type="ECO:0000313" key="9">
    <source>
        <dbReference type="Proteomes" id="UP000053477"/>
    </source>
</evidence>
<protein>
    <recommendedName>
        <fullName evidence="3 7">Defect at low temperature protein 1</fullName>
    </recommendedName>
</protein>
<dbReference type="EMBL" id="KQ085883">
    <property type="protein sequence ID" value="KLO20156.1"/>
    <property type="molecule type" value="Genomic_DNA"/>
</dbReference>
<name>A0A0H2SSR0_9AGAM</name>
<comment type="similarity">
    <text evidence="2 7">Belongs to the DLT1 family.</text>
</comment>
<evidence type="ECO:0000256" key="5">
    <source>
        <dbReference type="ARBA" id="ARBA00022989"/>
    </source>
</evidence>
<keyword evidence="5 7" id="KW-1133">Transmembrane helix</keyword>
<dbReference type="PANTHER" id="PTHR40021:SF1">
    <property type="entry name" value="DEFECT AT LOW TEMPERATURE PROTEIN 1"/>
    <property type="match status" value="1"/>
</dbReference>
<reference evidence="8 9" key="1">
    <citation type="submission" date="2015-04" db="EMBL/GenBank/DDBJ databases">
        <title>Complete genome sequence of Schizopora paradoxa KUC8140, a cosmopolitan wood degrader in East Asia.</title>
        <authorList>
            <consortium name="DOE Joint Genome Institute"/>
            <person name="Min B."/>
            <person name="Park H."/>
            <person name="Jang Y."/>
            <person name="Kim J.-J."/>
            <person name="Kim K.H."/>
            <person name="Pangilinan J."/>
            <person name="Lipzen A."/>
            <person name="Riley R."/>
            <person name="Grigoriev I.V."/>
            <person name="Spatafora J.W."/>
            <person name="Choi I.-G."/>
        </authorList>
    </citation>
    <scope>NUCLEOTIDE SEQUENCE [LARGE SCALE GENOMIC DNA]</scope>
    <source>
        <strain evidence="8 9">KUC8140</strain>
    </source>
</reference>
<dbReference type="OrthoDB" id="337038at2759"/>
<evidence type="ECO:0000256" key="1">
    <source>
        <dbReference type="ARBA" id="ARBA00002489"/>
    </source>
</evidence>
<feature type="transmembrane region" description="Helical" evidence="7">
    <location>
        <begin position="46"/>
        <end position="67"/>
    </location>
</feature>
<comment type="function">
    <text evidence="1 7">Required for growth under high-pressure and low-temperature conditions.</text>
</comment>
<keyword evidence="9" id="KW-1185">Reference proteome</keyword>
<dbReference type="PANTHER" id="PTHR40021">
    <property type="entry name" value="DEFECT AT LOW TEMPERATURE PROTEIN 1"/>
    <property type="match status" value="1"/>
</dbReference>
<evidence type="ECO:0000256" key="4">
    <source>
        <dbReference type="ARBA" id="ARBA00022692"/>
    </source>
</evidence>
<evidence type="ECO:0000256" key="7">
    <source>
        <dbReference type="RuleBase" id="RU367100"/>
    </source>
</evidence>
<sequence>MMLPHLTRVLYLLLVIVLSLLLLLSCVLLLSQAVRSSPNRNWTRNFNALVIGASYAFVFAISLAFCLKRRLSVRRRLSRIPTSRMAIAKADVPQVVHHAIEEEFLRSCAITHSSHPKVAYREGWGRPGTKFEGVRYRLAILDSVAEIDKAARSIIPSMPPLTPYTSLDKHFRHVKSLLPATEPSATLRRVSATPLSRVDVYASAVHKARYSSRELDENEFLGAMEAREWLLGVLKVYQNVLPGRNSS</sequence>
<dbReference type="InParanoid" id="A0A0H2SSR0"/>
<dbReference type="InterPro" id="IPR038869">
    <property type="entry name" value="DLT1"/>
</dbReference>
<organism evidence="8 9">
    <name type="scientific">Schizopora paradoxa</name>
    <dbReference type="NCBI Taxonomy" id="27342"/>
    <lineage>
        <taxon>Eukaryota</taxon>
        <taxon>Fungi</taxon>
        <taxon>Dikarya</taxon>
        <taxon>Basidiomycota</taxon>
        <taxon>Agaricomycotina</taxon>
        <taxon>Agaricomycetes</taxon>
        <taxon>Hymenochaetales</taxon>
        <taxon>Schizoporaceae</taxon>
        <taxon>Schizopora</taxon>
    </lineage>
</organism>
<evidence type="ECO:0000256" key="3">
    <source>
        <dbReference type="ARBA" id="ARBA00021353"/>
    </source>
</evidence>
<gene>
    <name evidence="7" type="primary">DLT1</name>
    <name evidence="8" type="ORF">SCHPADRAFT_32406</name>
</gene>
<keyword evidence="4 7" id="KW-0812">Transmembrane</keyword>
<evidence type="ECO:0000256" key="6">
    <source>
        <dbReference type="ARBA" id="ARBA00023136"/>
    </source>
</evidence>
<evidence type="ECO:0000313" key="8">
    <source>
        <dbReference type="EMBL" id="KLO20156.1"/>
    </source>
</evidence>
<dbReference type="STRING" id="27342.A0A0H2SSR0"/>
<comment type="caution">
    <text evidence="7">Lacks conserved residue(s) required for the propagation of feature annotation.</text>
</comment>
<dbReference type="AlphaFoldDB" id="A0A0H2SSR0"/>
<dbReference type="Proteomes" id="UP000053477">
    <property type="component" value="Unassembled WGS sequence"/>
</dbReference>
<keyword evidence="6 7" id="KW-0472">Membrane</keyword>
<comment type="subcellular location">
    <subcellularLocation>
        <location evidence="7">Membrane</location>
        <topology evidence="7">Multi-pass membrane protein</topology>
    </subcellularLocation>
</comment>
<evidence type="ECO:0000256" key="2">
    <source>
        <dbReference type="ARBA" id="ARBA00005550"/>
    </source>
</evidence>
<proteinExistence type="inferred from homology"/>
<accession>A0A0H2SSR0</accession>